<comment type="caution">
    <text evidence="2">The sequence shown here is derived from an EMBL/GenBank/DDBJ whole genome shotgun (WGS) entry which is preliminary data.</text>
</comment>
<organism evidence="2 3">
    <name type="scientific">Cohnella soli</name>
    <dbReference type="NCBI Taxonomy" id="425005"/>
    <lineage>
        <taxon>Bacteria</taxon>
        <taxon>Bacillati</taxon>
        <taxon>Bacillota</taxon>
        <taxon>Bacilli</taxon>
        <taxon>Bacillales</taxon>
        <taxon>Paenibacillaceae</taxon>
        <taxon>Cohnella</taxon>
    </lineage>
</organism>
<evidence type="ECO:0000313" key="3">
    <source>
        <dbReference type="Proteomes" id="UP001596113"/>
    </source>
</evidence>
<keyword evidence="1" id="KW-0812">Transmembrane</keyword>
<keyword evidence="1" id="KW-1133">Transmembrane helix</keyword>
<evidence type="ECO:0000313" key="2">
    <source>
        <dbReference type="EMBL" id="MFC5401778.1"/>
    </source>
</evidence>
<dbReference type="PANTHER" id="PTHR35531:SF1">
    <property type="entry name" value="INNER MEMBRANE PROTEIN YBCI-RELATED"/>
    <property type="match status" value="1"/>
</dbReference>
<dbReference type="PANTHER" id="PTHR35531">
    <property type="entry name" value="INNER MEMBRANE PROTEIN YBCI-RELATED"/>
    <property type="match status" value="1"/>
</dbReference>
<dbReference type="GO" id="GO:0016787">
    <property type="term" value="F:hydrolase activity"/>
    <property type="evidence" value="ECO:0007669"/>
    <property type="project" value="UniProtKB-KW"/>
</dbReference>
<sequence length="226" mass="25250">MNHKVHHLAGIVIAQGALLYHHVPAFSFQTIGVMMCGYGAAMFPDLDKPGSYFTQHQPFRAFSEGLSRVGVPHRGPTHSIPALILFYLLFQYVIPLPDVYVWAIILGYASHIFLDLFNAAGVMLLYPWKLDFKLLPSFMAVSSDDHSIGQTLIHAVLSISFYGLLINTMLDVFSHSPIIGEPIGRLHHWLVQHTSTIWKPVVRAVHASVNGTNTVLNFPKHIFGRN</sequence>
<reference evidence="3" key="1">
    <citation type="journal article" date="2019" name="Int. J. Syst. Evol. Microbiol.">
        <title>The Global Catalogue of Microorganisms (GCM) 10K type strain sequencing project: providing services to taxonomists for standard genome sequencing and annotation.</title>
        <authorList>
            <consortium name="The Broad Institute Genomics Platform"/>
            <consortium name="The Broad Institute Genome Sequencing Center for Infectious Disease"/>
            <person name="Wu L."/>
            <person name="Ma J."/>
        </authorList>
    </citation>
    <scope>NUCLEOTIDE SEQUENCE [LARGE SCALE GENOMIC DNA]</scope>
    <source>
        <strain evidence="3">CGMCC 1.18575</strain>
    </source>
</reference>
<protein>
    <submittedName>
        <fullName evidence="2">Metal-dependent hydrolase</fullName>
    </submittedName>
</protein>
<dbReference type="Pfam" id="PF04307">
    <property type="entry name" value="YdjM"/>
    <property type="match status" value="1"/>
</dbReference>
<feature type="transmembrane region" description="Helical" evidence="1">
    <location>
        <begin position="76"/>
        <end position="94"/>
    </location>
</feature>
<name>A0ABW0HN26_9BACL</name>
<gene>
    <name evidence="2" type="ORF">ACFPOF_03445</name>
</gene>
<keyword evidence="3" id="KW-1185">Reference proteome</keyword>
<keyword evidence="2" id="KW-0378">Hydrolase</keyword>
<dbReference type="Proteomes" id="UP001596113">
    <property type="component" value="Unassembled WGS sequence"/>
</dbReference>
<keyword evidence="1" id="KW-0472">Membrane</keyword>
<feature type="transmembrane region" description="Helical" evidence="1">
    <location>
        <begin position="101"/>
        <end position="128"/>
    </location>
</feature>
<feature type="transmembrane region" description="Helical" evidence="1">
    <location>
        <begin position="148"/>
        <end position="166"/>
    </location>
</feature>
<evidence type="ECO:0000256" key="1">
    <source>
        <dbReference type="SAM" id="Phobius"/>
    </source>
</evidence>
<proteinExistence type="predicted"/>
<dbReference type="InterPro" id="IPR007404">
    <property type="entry name" value="YdjM-like"/>
</dbReference>
<accession>A0ABW0HN26</accession>
<dbReference type="EMBL" id="JBHSMI010000006">
    <property type="protein sequence ID" value="MFC5401778.1"/>
    <property type="molecule type" value="Genomic_DNA"/>
</dbReference>
<dbReference type="RefSeq" id="WP_378129662.1">
    <property type="nucleotide sequence ID" value="NZ_JBHSMI010000006.1"/>
</dbReference>